<gene>
    <name evidence="3" type="ORF">GCM10010201_23810</name>
</gene>
<feature type="domain" description="NodB homology" evidence="2">
    <location>
        <begin position="42"/>
        <end position="261"/>
    </location>
</feature>
<comment type="caution">
    <text evidence="3">The sequence shown here is derived from an EMBL/GenBank/DDBJ whole genome shotgun (WGS) entry which is preliminary data.</text>
</comment>
<evidence type="ECO:0000259" key="2">
    <source>
        <dbReference type="PROSITE" id="PS51677"/>
    </source>
</evidence>
<dbReference type="InterPro" id="IPR051398">
    <property type="entry name" value="Polysacch_Deacetylase"/>
</dbReference>
<dbReference type="Gene3D" id="3.20.20.370">
    <property type="entry name" value="Glycoside hydrolase/deacetylase"/>
    <property type="match status" value="1"/>
</dbReference>
<dbReference type="PANTHER" id="PTHR34216">
    <property type="match status" value="1"/>
</dbReference>
<keyword evidence="1" id="KW-0732">Signal</keyword>
<accession>A0ABN3NKI8</accession>
<dbReference type="InterPro" id="IPR011330">
    <property type="entry name" value="Glyco_hydro/deAcase_b/a-brl"/>
</dbReference>
<dbReference type="SUPFAM" id="SSF88713">
    <property type="entry name" value="Glycoside hydrolase/deacetylase"/>
    <property type="match status" value="1"/>
</dbReference>
<proteinExistence type="predicted"/>
<dbReference type="Proteomes" id="UP001499978">
    <property type="component" value="Unassembled WGS sequence"/>
</dbReference>
<dbReference type="PROSITE" id="PS51677">
    <property type="entry name" value="NODB"/>
    <property type="match status" value="1"/>
</dbReference>
<name>A0ABN3NKI8_9ACTN</name>
<dbReference type="Gene3D" id="2.60.120.260">
    <property type="entry name" value="Galactose-binding domain-like"/>
    <property type="match status" value="1"/>
</dbReference>
<dbReference type="RefSeq" id="WP_344172270.1">
    <property type="nucleotide sequence ID" value="NZ_BAAARY010000010.1"/>
</dbReference>
<dbReference type="InterPro" id="IPR002509">
    <property type="entry name" value="NODB_dom"/>
</dbReference>
<sequence>MLPPRARRVSVPVLVALAAAMALVALPAITGVGVSAETNGQTVVSLTFDDGVRNHYTEATPILDEHGARGTFYVNSGRIGATNFLTQEDLEEMDATGHEIGGHTVDHADLPTLSPDDQRRSICNDRADLIARGFPVTSLAYPFGDATATTEQIAQECGYHSARGVGGLRTATACHGCPWSESVPPAKKFLTRATASVKNTTTLDDLKAYVTNAESNGGGWVQFVIHHVCEADCGGVYTMKPDLLDDFMTWLAPRADDNTVVKTVHEVMGGEVKPAVPGPPLPMAPGNLVLNPSLESFGAGYVPSCFQLGGFGTNTFSWSRTTDAHSGSFAEQLTINGYTSGDRKLVIAQNSATCAPKATPGTAYRLGVWYKGSWGPATSVRLVAYYRAGGVWKYWRTGPVLPTGAGWTKMPDYVTPAAPAGADAVSFGLAMTGNGTLITDDYAVSEAP</sequence>
<keyword evidence="4" id="KW-1185">Reference proteome</keyword>
<dbReference type="CDD" id="cd10967">
    <property type="entry name" value="CE4_GLA_like_6s"/>
    <property type="match status" value="1"/>
</dbReference>
<protein>
    <recommendedName>
        <fullName evidence="2">NodB homology domain-containing protein</fullName>
    </recommendedName>
</protein>
<evidence type="ECO:0000313" key="3">
    <source>
        <dbReference type="EMBL" id="GAA2524509.1"/>
    </source>
</evidence>
<evidence type="ECO:0000313" key="4">
    <source>
        <dbReference type="Proteomes" id="UP001499978"/>
    </source>
</evidence>
<organism evidence="3 4">
    <name type="scientific">Pilimelia columellifera subsp. columellifera</name>
    <dbReference type="NCBI Taxonomy" id="706583"/>
    <lineage>
        <taxon>Bacteria</taxon>
        <taxon>Bacillati</taxon>
        <taxon>Actinomycetota</taxon>
        <taxon>Actinomycetes</taxon>
        <taxon>Micromonosporales</taxon>
        <taxon>Micromonosporaceae</taxon>
        <taxon>Pilimelia</taxon>
    </lineage>
</organism>
<dbReference type="PANTHER" id="PTHR34216:SF11">
    <property type="entry name" value="CHITOOLIGOSACCHARIDE DEACETYLASE"/>
    <property type="match status" value="1"/>
</dbReference>
<evidence type="ECO:0000256" key="1">
    <source>
        <dbReference type="ARBA" id="ARBA00022729"/>
    </source>
</evidence>
<reference evidence="3 4" key="1">
    <citation type="journal article" date="2019" name="Int. J. Syst. Evol. Microbiol.">
        <title>The Global Catalogue of Microorganisms (GCM) 10K type strain sequencing project: providing services to taxonomists for standard genome sequencing and annotation.</title>
        <authorList>
            <consortium name="The Broad Institute Genomics Platform"/>
            <consortium name="The Broad Institute Genome Sequencing Center for Infectious Disease"/>
            <person name="Wu L."/>
            <person name="Ma J."/>
        </authorList>
    </citation>
    <scope>NUCLEOTIDE SEQUENCE [LARGE SCALE GENOMIC DNA]</scope>
    <source>
        <strain evidence="3 4">JCM 3367</strain>
    </source>
</reference>
<dbReference type="EMBL" id="BAAARY010000010">
    <property type="protein sequence ID" value="GAA2524509.1"/>
    <property type="molecule type" value="Genomic_DNA"/>
</dbReference>
<dbReference type="Pfam" id="PF01522">
    <property type="entry name" value="Polysacc_deac_1"/>
    <property type="match status" value="1"/>
</dbReference>